<keyword evidence="4" id="KW-0274">FAD</keyword>
<dbReference type="Pfam" id="PF02913">
    <property type="entry name" value="FAD-oxidase_C"/>
    <property type="match status" value="1"/>
</dbReference>
<dbReference type="InterPro" id="IPR006094">
    <property type="entry name" value="Oxid_FAD_bind_N"/>
</dbReference>
<dbReference type="SUPFAM" id="SSF56176">
    <property type="entry name" value="FAD-binding/transporter-associated domain-like"/>
    <property type="match status" value="1"/>
</dbReference>
<evidence type="ECO:0000313" key="10">
    <source>
        <dbReference type="Proteomes" id="UP001063698"/>
    </source>
</evidence>
<dbReference type="Gene3D" id="3.30.465.10">
    <property type="match status" value="1"/>
</dbReference>
<name>A0A977PL97_9CREN</name>
<dbReference type="GO" id="GO:0008720">
    <property type="term" value="F:D-lactate dehydrogenase (NAD+) activity"/>
    <property type="evidence" value="ECO:0007669"/>
    <property type="project" value="TreeGrafter"/>
</dbReference>
<reference evidence="9" key="1">
    <citation type="submission" date="2013-11" db="EMBL/GenBank/DDBJ databases">
        <title>Comparative genomics of Ignicoccus.</title>
        <authorList>
            <person name="Podar M."/>
        </authorList>
    </citation>
    <scope>NUCLEOTIDE SEQUENCE</scope>
    <source>
        <strain evidence="9">DSM 13166</strain>
    </source>
</reference>
<dbReference type="Gene3D" id="3.30.70.2740">
    <property type="match status" value="1"/>
</dbReference>
<dbReference type="PANTHER" id="PTHR11748:SF111">
    <property type="entry name" value="D-LACTATE DEHYDROGENASE, MITOCHONDRIAL-RELATED"/>
    <property type="match status" value="1"/>
</dbReference>
<evidence type="ECO:0000256" key="3">
    <source>
        <dbReference type="ARBA" id="ARBA00022630"/>
    </source>
</evidence>
<dbReference type="Proteomes" id="UP001063698">
    <property type="component" value="Chromosome"/>
</dbReference>
<organism evidence="9 10">
    <name type="scientific">Ignicoccus pacificus DSM 13166</name>
    <dbReference type="NCBI Taxonomy" id="940294"/>
    <lineage>
        <taxon>Archaea</taxon>
        <taxon>Thermoproteota</taxon>
        <taxon>Thermoprotei</taxon>
        <taxon>Desulfurococcales</taxon>
        <taxon>Desulfurococcaceae</taxon>
        <taxon>Ignicoccus</taxon>
    </lineage>
</organism>
<protein>
    <recommendedName>
        <fullName evidence="7">D-lactate dehydrogenase (cytochrome)</fullName>
        <ecNumber evidence="7">1.1.2.4</ecNumber>
    </recommendedName>
</protein>
<evidence type="ECO:0000313" key="9">
    <source>
        <dbReference type="EMBL" id="UXD22274.1"/>
    </source>
</evidence>
<dbReference type="PANTHER" id="PTHR11748">
    <property type="entry name" value="D-LACTATE DEHYDROGENASE"/>
    <property type="match status" value="1"/>
</dbReference>
<dbReference type="InterPro" id="IPR016164">
    <property type="entry name" value="FAD-linked_Oxase-like_C"/>
</dbReference>
<dbReference type="Gene3D" id="1.10.45.10">
    <property type="entry name" value="Vanillyl-alcohol Oxidase, Chain A, domain 4"/>
    <property type="match status" value="1"/>
</dbReference>
<keyword evidence="6" id="KW-0560">Oxidoreductase</keyword>
<dbReference type="EMBL" id="CP006868">
    <property type="protein sequence ID" value="UXD22274.1"/>
    <property type="molecule type" value="Genomic_DNA"/>
</dbReference>
<dbReference type="GO" id="GO:1903457">
    <property type="term" value="P:lactate catabolic process"/>
    <property type="evidence" value="ECO:0007669"/>
    <property type="project" value="TreeGrafter"/>
</dbReference>
<comment type="cofactor">
    <cofactor evidence="1">
        <name>FAD</name>
        <dbReference type="ChEBI" id="CHEBI:57692"/>
    </cofactor>
</comment>
<dbReference type="PROSITE" id="PS51387">
    <property type="entry name" value="FAD_PCMH"/>
    <property type="match status" value="1"/>
</dbReference>
<dbReference type="FunFam" id="1.10.45.10:FF:000001">
    <property type="entry name" value="D-lactate dehydrogenase mitochondrial"/>
    <property type="match status" value="1"/>
</dbReference>
<keyword evidence="3" id="KW-0285">Flavoprotein</keyword>
<dbReference type="InterPro" id="IPR004113">
    <property type="entry name" value="FAD-bd_oxidored_4_C"/>
</dbReference>
<dbReference type="AlphaFoldDB" id="A0A977PL97"/>
<gene>
    <name evidence="9" type="ORF">IPA_03135</name>
</gene>
<dbReference type="InterPro" id="IPR016169">
    <property type="entry name" value="FAD-bd_PCMH_sub2"/>
</dbReference>
<keyword evidence="5" id="KW-0809">Transit peptide</keyword>
<accession>A0A977PL97</accession>
<dbReference type="InterPro" id="IPR016171">
    <property type="entry name" value="Vanillyl_alc_oxidase_C-sub2"/>
</dbReference>
<dbReference type="GO" id="GO:0071949">
    <property type="term" value="F:FAD binding"/>
    <property type="evidence" value="ECO:0007669"/>
    <property type="project" value="InterPro"/>
</dbReference>
<dbReference type="Pfam" id="PF01565">
    <property type="entry name" value="FAD_binding_4"/>
    <property type="match status" value="1"/>
</dbReference>
<dbReference type="KEGG" id="ipc:IPA_03135"/>
<dbReference type="InterPro" id="IPR016166">
    <property type="entry name" value="FAD-bd_PCMH"/>
</dbReference>
<evidence type="ECO:0000256" key="1">
    <source>
        <dbReference type="ARBA" id="ARBA00001974"/>
    </source>
</evidence>
<evidence type="ECO:0000256" key="6">
    <source>
        <dbReference type="ARBA" id="ARBA00023002"/>
    </source>
</evidence>
<evidence type="ECO:0000256" key="7">
    <source>
        <dbReference type="ARBA" id="ARBA00038897"/>
    </source>
</evidence>
<evidence type="ECO:0000259" key="8">
    <source>
        <dbReference type="PROSITE" id="PS51387"/>
    </source>
</evidence>
<dbReference type="SUPFAM" id="SSF55103">
    <property type="entry name" value="FAD-linked oxidases, C-terminal domain"/>
    <property type="match status" value="1"/>
</dbReference>
<evidence type="ECO:0000256" key="5">
    <source>
        <dbReference type="ARBA" id="ARBA00022946"/>
    </source>
</evidence>
<evidence type="ECO:0000256" key="4">
    <source>
        <dbReference type="ARBA" id="ARBA00022827"/>
    </source>
</evidence>
<dbReference type="InterPro" id="IPR036318">
    <property type="entry name" value="FAD-bd_PCMH-like_sf"/>
</dbReference>
<dbReference type="GO" id="GO:0004458">
    <property type="term" value="F:D-lactate dehydrogenase (cytochrome) activity"/>
    <property type="evidence" value="ECO:0007669"/>
    <property type="project" value="UniProtKB-EC"/>
</dbReference>
<proteinExistence type="inferred from homology"/>
<feature type="domain" description="FAD-binding PCMH-type" evidence="8">
    <location>
        <begin position="27"/>
        <end position="205"/>
    </location>
</feature>
<comment type="similarity">
    <text evidence="2">Belongs to the FAD-binding oxidoreductase/transferase type 4 family.</text>
</comment>
<dbReference type="EC" id="1.1.2.4" evidence="7"/>
<evidence type="ECO:0000256" key="2">
    <source>
        <dbReference type="ARBA" id="ARBA00008000"/>
    </source>
</evidence>
<sequence length="432" mass="47939">MKCPDIGVLCLQDEELFKAYLHDASPLKGDYPELAFFPKDAQEVAKVIRWANGEKVSIYPFGGGTSLVGSPLPNGGAILDTSLLDYLEVSPKDKLALVGASWKPSELNEVLKEYSLWFPVDPGSYDIATIGGMVATNAGGIRAVKYGVTADRVQGLEFVTPTGEVVWSGSWTRKSSTWMRIQQLLIGSEGTLGVITKALLKLEKVPKERKAVIAFVEVDELGDLVAELLDLNPSALEFMDSNTVMAVNVHPSAPFKLPERDALLVEFDDEDADKKIDIVKERLEVMERDYEEIWKYRKLGGQALTYKYGSRSDWDIAVPISQLSQAIKFVYESAGEWNVAVFGHVGDGNLHVNLLPPKKEDWLEDAIRKATEMACEMSKRFRASVSGEHGIGLLKLPLVKCEVPEETLELWRKVKLAMDPNMILNPGKKIPW</sequence>
<keyword evidence="10" id="KW-1185">Reference proteome</keyword>